<dbReference type="EMBL" id="RHHN01000086">
    <property type="protein sequence ID" value="RNB48598.1"/>
    <property type="molecule type" value="Genomic_DNA"/>
</dbReference>
<organism evidence="1 2">
    <name type="scientific">Brevibacillus agri</name>
    <dbReference type="NCBI Taxonomy" id="51101"/>
    <lineage>
        <taxon>Bacteria</taxon>
        <taxon>Bacillati</taxon>
        <taxon>Bacillota</taxon>
        <taxon>Bacilli</taxon>
        <taxon>Bacillales</taxon>
        <taxon>Paenibacillaceae</taxon>
        <taxon>Brevibacillus</taxon>
    </lineage>
</organism>
<comment type="caution">
    <text evidence="1">The sequence shown here is derived from an EMBL/GenBank/DDBJ whole genome shotgun (WGS) entry which is preliminary data.</text>
</comment>
<evidence type="ECO:0000313" key="2">
    <source>
        <dbReference type="Proteomes" id="UP000276178"/>
    </source>
</evidence>
<gene>
    <name evidence="1" type="ORF">EB820_23240</name>
</gene>
<reference evidence="1 2" key="1">
    <citation type="submission" date="2018-10" db="EMBL/GenBank/DDBJ databases">
        <title>Phylogenomics of Brevibacillus.</title>
        <authorList>
            <person name="Dunlap C."/>
        </authorList>
    </citation>
    <scope>NUCLEOTIDE SEQUENCE [LARGE SCALE GENOMIC DNA]</scope>
    <source>
        <strain evidence="1 2">NRRL NRS 1219</strain>
    </source>
</reference>
<evidence type="ECO:0000313" key="1">
    <source>
        <dbReference type="EMBL" id="RNB48598.1"/>
    </source>
</evidence>
<name>A0A3M8ABU0_9BACL</name>
<dbReference type="Proteomes" id="UP000276178">
    <property type="component" value="Unassembled WGS sequence"/>
</dbReference>
<dbReference type="AlphaFoldDB" id="A0A3M8ABU0"/>
<sequence length="308" mass="35016">MLLKIHPYPKITARIDFKYSANQKSEMMRYISYYPTYDFRDESKNGFDGSFISTNLPDPKYDYEDDNGDGKDDELEAVSRDQWSISANTNYYVTSSFGVVNTTNDPKVSSYASISVAPIYPGGDYNTVAGTAELLGVFKYSQLSTPSSVSNREALVLNTEILADREYDKIKTKGDLENYKNNVNKRVERFKSNDDYQFVITLKNPMSIDSFYDLVSDYNLEVSELYARGIDSEKNIVTIGTKTIQPEVLESIQKEASYSFKGIIEIEGTAKGKDLKKIMKNDKVFAVEVQTEDQPAFGLYWKKETLNK</sequence>
<protein>
    <submittedName>
        <fullName evidence="1">Uncharacterized protein</fullName>
    </submittedName>
</protein>
<accession>A0A3M8ABU0</accession>
<proteinExistence type="predicted"/>